<evidence type="ECO:0000313" key="3">
    <source>
        <dbReference type="Proteomes" id="UP000295281"/>
    </source>
</evidence>
<organism evidence="2 3">
    <name type="scientific">Actinorugispora endophytica</name>
    <dbReference type="NCBI Taxonomy" id="1605990"/>
    <lineage>
        <taxon>Bacteria</taxon>
        <taxon>Bacillati</taxon>
        <taxon>Actinomycetota</taxon>
        <taxon>Actinomycetes</taxon>
        <taxon>Streptosporangiales</taxon>
        <taxon>Nocardiopsidaceae</taxon>
        <taxon>Actinorugispora</taxon>
    </lineage>
</organism>
<dbReference type="OrthoDB" id="3482190at2"/>
<keyword evidence="3" id="KW-1185">Reference proteome</keyword>
<reference evidence="2 3" key="1">
    <citation type="submission" date="2019-03" db="EMBL/GenBank/DDBJ databases">
        <title>Genomic Encyclopedia of Type Strains, Phase IV (KMG-IV): sequencing the most valuable type-strain genomes for metagenomic binning, comparative biology and taxonomic classification.</title>
        <authorList>
            <person name="Goeker M."/>
        </authorList>
    </citation>
    <scope>NUCLEOTIDE SEQUENCE [LARGE SCALE GENOMIC DNA]</scope>
    <source>
        <strain evidence="2 3">DSM 46770</strain>
    </source>
</reference>
<sequence length="85" mass="9390">MRASHLTWFKSSYSGTSSNCVEVAHVPTGFRTSSYRQGRSQNCVEVADTPGASAVRDTRNRHLGALLFDSAEWRAFLSATKHDTL</sequence>
<dbReference type="RefSeq" id="WP_133739782.1">
    <property type="nucleotide sequence ID" value="NZ_SNYN01000001.1"/>
</dbReference>
<dbReference type="Proteomes" id="UP000295281">
    <property type="component" value="Unassembled WGS sequence"/>
</dbReference>
<proteinExistence type="predicted"/>
<evidence type="ECO:0000259" key="1">
    <source>
        <dbReference type="Pfam" id="PF04149"/>
    </source>
</evidence>
<feature type="domain" description="DUF397" evidence="1">
    <location>
        <begin position="6"/>
        <end position="28"/>
    </location>
</feature>
<gene>
    <name evidence="2" type="ORF">EV190_101555</name>
</gene>
<comment type="caution">
    <text evidence="2">The sequence shown here is derived from an EMBL/GenBank/DDBJ whole genome shotgun (WGS) entry which is preliminary data.</text>
</comment>
<accession>A0A4V3D9E0</accession>
<evidence type="ECO:0000313" key="2">
    <source>
        <dbReference type="EMBL" id="TDQ55230.1"/>
    </source>
</evidence>
<dbReference type="EMBL" id="SNYN01000001">
    <property type="protein sequence ID" value="TDQ55230.1"/>
    <property type="molecule type" value="Genomic_DNA"/>
</dbReference>
<name>A0A4V3D9E0_9ACTN</name>
<dbReference type="InterPro" id="IPR007278">
    <property type="entry name" value="DUF397"/>
</dbReference>
<dbReference type="AlphaFoldDB" id="A0A4V3D9E0"/>
<feature type="domain" description="DUF397" evidence="1">
    <location>
        <begin position="29"/>
        <end position="81"/>
    </location>
</feature>
<protein>
    <submittedName>
        <fullName evidence="2">Uncharacterized protein DUF397</fullName>
    </submittedName>
</protein>
<dbReference type="Pfam" id="PF04149">
    <property type="entry name" value="DUF397"/>
    <property type="match status" value="2"/>
</dbReference>